<gene>
    <name evidence="1" type="ORF">ACFSUL_09265</name>
</gene>
<reference evidence="2" key="1">
    <citation type="journal article" date="2019" name="Int. J. Syst. Evol. Microbiol.">
        <title>The Global Catalogue of Microorganisms (GCM) 10K type strain sequencing project: providing services to taxonomists for standard genome sequencing and annotation.</title>
        <authorList>
            <consortium name="The Broad Institute Genomics Platform"/>
            <consortium name="The Broad Institute Genome Sequencing Center for Infectious Disease"/>
            <person name="Wu L."/>
            <person name="Ma J."/>
        </authorList>
    </citation>
    <scope>NUCLEOTIDE SEQUENCE [LARGE SCALE GENOMIC DNA]</scope>
    <source>
        <strain evidence="2">KCTC 3913</strain>
    </source>
</reference>
<evidence type="ECO:0008006" key="3">
    <source>
        <dbReference type="Google" id="ProtNLM"/>
    </source>
</evidence>
<evidence type="ECO:0000313" key="2">
    <source>
        <dbReference type="Proteomes" id="UP001597506"/>
    </source>
</evidence>
<protein>
    <recommendedName>
        <fullName evidence="3">Uracil DNA glycosylase superfamily protein</fullName>
    </recommendedName>
</protein>
<name>A0ABW5RQI0_9BACI</name>
<comment type="caution">
    <text evidence="1">The sequence shown here is derived from an EMBL/GenBank/DDBJ whole genome shotgun (WGS) entry which is preliminary data.</text>
</comment>
<dbReference type="Proteomes" id="UP001597506">
    <property type="component" value="Unassembled WGS sequence"/>
</dbReference>
<sequence>MLNTKFQLFLPAIQTLRPQKTLTKQDLLTDRFLIEKAEGLSMYYAPHNEYINNKAIIVMVGITPGWNQMKTAFEQLLKSLDSYDNTERILKEVKIAASFSGTIRSNLIHMLDECGIPEAIHVSSSASLFNENRQLLHTTAIIKYPVFYQGKNYTGHQPGIHQSSLLTSYAYEVFPEELGQIQQSALIIPLGKTVESVFHKLLKEGKLSQHAYLFGFPHPSGANGHRKKQLQQQKESLISTVKAWAGQ</sequence>
<dbReference type="RefSeq" id="WP_377934756.1">
    <property type="nucleotide sequence ID" value="NZ_JBHUMF010000021.1"/>
</dbReference>
<dbReference type="SUPFAM" id="SSF52141">
    <property type="entry name" value="Uracil-DNA glycosylase-like"/>
    <property type="match status" value="1"/>
</dbReference>
<dbReference type="EMBL" id="JBHUMF010000021">
    <property type="protein sequence ID" value="MFD2680930.1"/>
    <property type="molecule type" value="Genomic_DNA"/>
</dbReference>
<evidence type="ECO:0000313" key="1">
    <source>
        <dbReference type="EMBL" id="MFD2680930.1"/>
    </source>
</evidence>
<proteinExistence type="predicted"/>
<dbReference type="InterPro" id="IPR036895">
    <property type="entry name" value="Uracil-DNA_glycosylase-like_sf"/>
</dbReference>
<accession>A0ABW5RQI0</accession>
<organism evidence="1 2">
    <name type="scientific">Bacillus seohaeanensis</name>
    <dbReference type="NCBI Taxonomy" id="284580"/>
    <lineage>
        <taxon>Bacteria</taxon>
        <taxon>Bacillati</taxon>
        <taxon>Bacillota</taxon>
        <taxon>Bacilli</taxon>
        <taxon>Bacillales</taxon>
        <taxon>Bacillaceae</taxon>
        <taxon>Bacillus</taxon>
    </lineage>
</organism>
<keyword evidence="2" id="KW-1185">Reference proteome</keyword>